<evidence type="ECO:0000313" key="8">
    <source>
        <dbReference type="EMBL" id="KAF1814545.1"/>
    </source>
</evidence>
<comment type="subcellular location">
    <subcellularLocation>
        <location evidence="1">Golgi apparatus</location>
    </subcellularLocation>
</comment>
<evidence type="ECO:0000259" key="7">
    <source>
        <dbReference type="Pfam" id="PF23274"/>
    </source>
</evidence>
<organism evidence="8">
    <name type="scientific">Eremomyces bilateralis CBS 781.70</name>
    <dbReference type="NCBI Taxonomy" id="1392243"/>
    <lineage>
        <taxon>Eukaryota</taxon>
        <taxon>Fungi</taxon>
        <taxon>Dikarya</taxon>
        <taxon>Ascomycota</taxon>
        <taxon>Pezizomycotina</taxon>
        <taxon>Dothideomycetes</taxon>
        <taxon>Dothideomycetes incertae sedis</taxon>
        <taxon>Eremomycetales</taxon>
        <taxon>Eremomycetaceae</taxon>
        <taxon>Eremomyces</taxon>
    </lineage>
</organism>
<dbReference type="InterPro" id="IPR056913">
    <property type="entry name" value="TRAPPC10/Trs130_N"/>
</dbReference>
<feature type="region of interest" description="Disordered" evidence="4">
    <location>
        <begin position="185"/>
        <end position="216"/>
    </location>
</feature>
<reference evidence="8 10" key="1">
    <citation type="submission" date="2020-01" db="EMBL/GenBank/DDBJ databases">
        <authorList>
            <consortium name="DOE Joint Genome Institute"/>
            <person name="Haridas S."/>
            <person name="Albert R."/>
            <person name="Binder M."/>
            <person name="Bloem J."/>
            <person name="Labutti K."/>
            <person name="Salamov A."/>
            <person name="Andreopoulos B."/>
            <person name="Baker S.E."/>
            <person name="Barry K."/>
            <person name="Bills G."/>
            <person name="Bluhm B.H."/>
            <person name="Cannon C."/>
            <person name="Castanera R."/>
            <person name="Culley D.E."/>
            <person name="Daum C."/>
            <person name="Ezra D."/>
            <person name="Gonzalez J.B."/>
            <person name="Henrissat B."/>
            <person name="Kuo A."/>
            <person name="Liang C."/>
            <person name="Lipzen A."/>
            <person name="Lutzoni F."/>
            <person name="Magnuson J."/>
            <person name="Mondo S."/>
            <person name="Nolan M."/>
            <person name="Ohm R."/>
            <person name="Pangilinan J."/>
            <person name="Park H.-J."/>
            <person name="Ramirez L."/>
            <person name="Alfaro M."/>
            <person name="Sun H."/>
            <person name="Tritt A."/>
            <person name="Yoshinaga Y."/>
            <person name="Zwiers L.-H."/>
            <person name="Turgeon B.G."/>
            <person name="Goodwin S.B."/>
            <person name="Spatafora J.W."/>
            <person name="Crous P.W."/>
            <person name="Grigoriev I.V."/>
        </authorList>
    </citation>
    <scope>NUCLEOTIDE SEQUENCE</scope>
    <source>
        <strain evidence="8 10">CBS 781.70</strain>
    </source>
</reference>
<keyword evidence="3" id="KW-0333">Golgi apparatus</keyword>
<feature type="compositionally biased region" description="Low complexity" evidence="4">
    <location>
        <begin position="76"/>
        <end position="91"/>
    </location>
</feature>
<feature type="compositionally biased region" description="Low complexity" evidence="4">
    <location>
        <begin position="190"/>
        <end position="209"/>
    </location>
</feature>
<evidence type="ECO:0000259" key="5">
    <source>
        <dbReference type="Pfam" id="PF12584"/>
    </source>
</evidence>
<dbReference type="InterPro" id="IPR022233">
    <property type="entry name" value="TRAPPC10/Trs130_C"/>
</dbReference>
<dbReference type="EMBL" id="ML975153">
    <property type="protein sequence ID" value="KAF1814545.1"/>
    <property type="molecule type" value="Genomic_DNA"/>
</dbReference>
<evidence type="ECO:0000256" key="4">
    <source>
        <dbReference type="SAM" id="MobiDB-lite"/>
    </source>
</evidence>
<dbReference type="GO" id="GO:0006891">
    <property type="term" value="P:intra-Golgi vesicle-mediated transport"/>
    <property type="evidence" value="ECO:0007669"/>
    <property type="project" value="TreeGrafter"/>
</dbReference>
<accession>A0A6G1G8W6</accession>
<dbReference type="Pfam" id="PF24965">
    <property type="entry name" value="TRS130_4HB"/>
    <property type="match status" value="1"/>
</dbReference>
<evidence type="ECO:0000313" key="10">
    <source>
        <dbReference type="RefSeq" id="XP_033536176.1"/>
    </source>
</evidence>
<dbReference type="InterPro" id="IPR055505">
    <property type="entry name" value="DUF7077"/>
</dbReference>
<evidence type="ECO:0000256" key="3">
    <source>
        <dbReference type="ARBA" id="ARBA00023034"/>
    </source>
</evidence>
<dbReference type="PANTHER" id="PTHR13251">
    <property type="entry name" value="EPILEPSY HOLOPROSENCEPHALY CANDIDATE 1/TMEM1"/>
    <property type="match status" value="1"/>
</dbReference>
<dbReference type="Proteomes" id="UP000504638">
    <property type="component" value="Unplaced"/>
</dbReference>
<dbReference type="Pfam" id="PF12584">
    <property type="entry name" value="TRAPPC10"/>
    <property type="match status" value="1"/>
</dbReference>
<dbReference type="Pfam" id="PF23274">
    <property type="entry name" value="DUF7077"/>
    <property type="match status" value="1"/>
</dbReference>
<feature type="region of interest" description="Disordered" evidence="4">
    <location>
        <begin position="536"/>
        <end position="586"/>
    </location>
</feature>
<evidence type="ECO:0000313" key="9">
    <source>
        <dbReference type="Proteomes" id="UP000504638"/>
    </source>
</evidence>
<dbReference type="GO" id="GO:0034498">
    <property type="term" value="P:early endosome to Golgi transport"/>
    <property type="evidence" value="ECO:0007669"/>
    <property type="project" value="TreeGrafter"/>
</dbReference>
<reference evidence="10" key="2">
    <citation type="submission" date="2020-04" db="EMBL/GenBank/DDBJ databases">
        <authorList>
            <consortium name="NCBI Genome Project"/>
        </authorList>
    </citation>
    <scope>NUCLEOTIDE SEQUENCE</scope>
    <source>
        <strain evidence="10">CBS 781.70</strain>
    </source>
</reference>
<dbReference type="InterPro" id="IPR045126">
    <property type="entry name" value="TRAPPC10/Trs130"/>
</dbReference>
<feature type="region of interest" description="Disordered" evidence="4">
    <location>
        <begin position="1456"/>
        <end position="1478"/>
    </location>
</feature>
<evidence type="ECO:0000256" key="2">
    <source>
        <dbReference type="ARBA" id="ARBA00022448"/>
    </source>
</evidence>
<evidence type="ECO:0000259" key="6">
    <source>
        <dbReference type="Pfam" id="PF23036"/>
    </source>
</evidence>
<evidence type="ECO:0008006" key="11">
    <source>
        <dbReference type="Google" id="ProtNLM"/>
    </source>
</evidence>
<dbReference type="OrthoDB" id="10256906at2759"/>
<dbReference type="RefSeq" id="XP_033536176.1">
    <property type="nucleotide sequence ID" value="XM_033678015.1"/>
</dbReference>
<proteinExistence type="predicted"/>
<name>A0A6G1G8W6_9PEZI</name>
<feature type="domain" description="TRAPPC10/Trs130 N-terminal" evidence="6">
    <location>
        <begin position="271"/>
        <end position="453"/>
    </location>
</feature>
<feature type="domain" description="DUF7077" evidence="7">
    <location>
        <begin position="1001"/>
        <end position="1120"/>
    </location>
</feature>
<feature type="region of interest" description="Disordered" evidence="4">
    <location>
        <begin position="66"/>
        <end position="112"/>
    </location>
</feature>
<gene>
    <name evidence="8 10" type="ORF">P152DRAFT_447886</name>
</gene>
<dbReference type="GeneID" id="54418585"/>
<keyword evidence="9" id="KW-1185">Reference proteome</keyword>
<sequence>MEPSASSKVTVEYHDPSGVFPLIASQLQSRLPLRNLHWKAPTRPLRSIETLHIDFVPAPDIIESARPVSVGPRATNSGDNGSRSSSRPPSRSRSDALNSDGPRFPVRERRHQIPGLRQTPYLKILLFRCDDPETYKVAARKQLREWVRSHTPPSQSSSGSASGQENHDAFEWLIIHVVVPDTVASLQPRSSGSSSSSAAAGSERAGGTSKWPGRGSSTIFEKVRQDFNASSKSAPDRVAQIRVQKNELPADFPLPSTALSPASTPYGDGPQEQLNSWNDVIAKLKSLILLSFDQRVSQYEEDIREKDSQRALPGWNFCTFFVLKEGLARGFENVGLVEDALVGYDELAIGLDTILRDQSSGGLEGHGGILLDYTEDLQHQLLKAQAQAQSAEDPSTSSHTQIDLFNQFLERPIESSRKDYRDLIMSNNVSVYEFRCYIFARQMALLLRMGKTTTSSAGPETDDLIILAELCRRAVAFITNLARIVRADLLTGSESIPNSRSSVEGLVEHLTASWIHATASQILAVTGSSALPFTLNNSLPTNPPMDGKSNPSEARTAVHPSRASSLVHRRSSAQFSGGEPPYASTPATSQVIFDQQQSLQTSAPRIPARGPEGLKSGLEDYSASRGELVLLQRRTLEEIGENKDWFVGWRSKLLNQGRSLDDVDLDDDSQQDEKSIKSTDQGIGLAGLYFPSLAKAMRSLSDFRELYESLSYYSLKHFHTAARVQSAERIMGDLAILKFELGDYAGAAVYFSRASPLYAQSRWGFVETAMLKLHVQCLKKLHRKDEYIRVLFRLLAKAAASEKARLLPRPKLKPHTSSLDNAEVVASTIQATWLDDDLVDTQGYLAELVSFSDELPYDVTVPMAHYFADITVIPTIRHFEDKDGFELQVRVRHVLSDDVSIQEAKVLLKASGQRQVPDIWLTSRQPTTVRKGLQSIMVESHINTFGDYTIDQVLLKSNKVVFVHETGSKESASAPLDPPLSTSGHLHSSRRLRVRSYGHADALDANLSLSDFIHIDKTRSIDLAISTRRNEVSTAVIRLKAGTAGLRIHTSDCSILQGPGRLGDVNRSGIIEVSDIPSGGVTKLKIPYELEANPKDIAVSMEISYNTAYGLFVFQTASSLPVELPLDVNVHDIFKASSLLSRFTIRTATGIPLQVLNINLQGSKQYAVQPSSCKITPMIIFSKEPASILYKIKRIDKGRPDSQLLQDHGVKSSPIVLEVDYRRLEEDIFTLAESQFETGLGQSEHARFVRLLLPWFSESFKSRLGRADFDKIAMLKTIPLGSFDEWNWSEVVEALPGAMTRNIYDWLETWHEANPTILLPPVNSLGESALRTRRIAITVTIPRIPVVCTATIALKPNCSDSSSPLTSNQPHIIPIGAPISATVTITATRRWDPAASPLATDPIALVFELDAHPDIWLIGGSRRCAFTVTPPETATFPIVLVALRPGRLLLPRVEVRASGPTDSQSRPAGQADDVSGEPEVVVETDFTGVGEAVVAIPDVGATTVGVGKAEGMHGGVFLVETESREAGLA</sequence>
<dbReference type="GO" id="GO:0005829">
    <property type="term" value="C:cytosol"/>
    <property type="evidence" value="ECO:0007669"/>
    <property type="project" value="GOC"/>
</dbReference>
<dbReference type="Pfam" id="PF23036">
    <property type="entry name" value="TRAPPC10_1st"/>
    <property type="match status" value="1"/>
</dbReference>
<reference evidence="10" key="3">
    <citation type="submission" date="2025-04" db="UniProtKB">
        <authorList>
            <consortium name="RefSeq"/>
        </authorList>
    </citation>
    <scope>IDENTIFICATION</scope>
    <source>
        <strain evidence="10">CBS 781.70</strain>
    </source>
</reference>
<dbReference type="GO" id="GO:1990071">
    <property type="term" value="C:TRAPPII protein complex"/>
    <property type="evidence" value="ECO:0007669"/>
    <property type="project" value="InterPro"/>
</dbReference>
<feature type="domain" description="TRAPPC10/Trs130 C-terminal" evidence="5">
    <location>
        <begin position="1339"/>
        <end position="1468"/>
    </location>
</feature>
<protein>
    <recommendedName>
        <fullName evidence="11">TMEM1 family protein-like protein</fullName>
    </recommendedName>
</protein>
<dbReference type="PANTHER" id="PTHR13251:SF3">
    <property type="entry name" value="TRAFFICKING PROTEIN PARTICLE COMPLEX SUBUNIT 10"/>
    <property type="match status" value="1"/>
</dbReference>
<keyword evidence="2" id="KW-0813">Transport</keyword>
<evidence type="ECO:0000256" key="1">
    <source>
        <dbReference type="ARBA" id="ARBA00004555"/>
    </source>
</evidence>